<feature type="transmembrane region" description="Helical" evidence="2">
    <location>
        <begin position="98"/>
        <end position="116"/>
    </location>
</feature>
<dbReference type="OrthoDB" id="3186156at2"/>
<name>A0A1H1KVB0_9ACTN</name>
<accession>A0A1H1KVB0</accession>
<keyword evidence="2" id="KW-0472">Membrane</keyword>
<evidence type="ECO:0000256" key="1">
    <source>
        <dbReference type="SAM" id="MobiDB-lite"/>
    </source>
</evidence>
<feature type="compositionally biased region" description="Low complexity" evidence="1">
    <location>
        <begin position="11"/>
        <end position="30"/>
    </location>
</feature>
<dbReference type="GeneID" id="78499766"/>
<evidence type="ECO:0000256" key="2">
    <source>
        <dbReference type="SAM" id="Phobius"/>
    </source>
</evidence>
<gene>
    <name evidence="3" type="ORF">SAMN04489857_0389</name>
</gene>
<keyword evidence="2" id="KW-0812">Transmembrane</keyword>
<proteinExistence type="predicted"/>
<feature type="compositionally biased region" description="Basic and acidic residues" evidence="1">
    <location>
        <begin position="34"/>
        <end position="45"/>
    </location>
</feature>
<protein>
    <recommendedName>
        <fullName evidence="5">Peptidase C39-like domain-containing protein</fullName>
    </recommendedName>
</protein>
<dbReference type="EMBL" id="LT629759">
    <property type="protein sequence ID" value="SDR66223.1"/>
    <property type="molecule type" value="Genomic_DNA"/>
</dbReference>
<organism evidence="3 4">
    <name type="scientific">Parafannyhessea umbonata</name>
    <dbReference type="NCBI Taxonomy" id="604330"/>
    <lineage>
        <taxon>Bacteria</taxon>
        <taxon>Bacillati</taxon>
        <taxon>Actinomycetota</taxon>
        <taxon>Coriobacteriia</taxon>
        <taxon>Coriobacteriales</taxon>
        <taxon>Atopobiaceae</taxon>
        <taxon>Parafannyhessea</taxon>
    </lineage>
</organism>
<sequence>MPYSYNDRPRGSVSGQSRSSQGRPSGNRRQGTAHVRDAQRRESRTPYRSNRNYRTISGHDAGLNVHNNSRIGFDRSNFRGSRRRGGLLTRLGLSNRGLAVLLAGLVLLILLIFGISSCVTSCNSSSKQTKSAQKEVNSYDARVAAGVSESLTKQFTPVLDQNKKLSWIAAHADEYADARLCELALREDGAVDFVAGLPKAKSTAKKYGDGNEKGSYPLLYDWDTRWGYVKYADGVMGVTGSGPTSLSMAYMGLTGKTDQTPNALAELSTEGKYTDKGSGTKKEFFTKVGAKVGLTVKEYTPSADNLSIVLSNGVAIVQLNANFTTPYAHWALVIKTNDDGSVTMYDPDSTSASGHTWAAGTIAKNSSTLLSVTAASGDTASASDGSSSQ</sequence>
<evidence type="ECO:0000313" key="3">
    <source>
        <dbReference type="EMBL" id="SDR66223.1"/>
    </source>
</evidence>
<dbReference type="RefSeq" id="WP_157692102.1">
    <property type="nucleotide sequence ID" value="NZ_LT629759.1"/>
</dbReference>
<dbReference type="AlphaFoldDB" id="A0A1H1KVB0"/>
<dbReference type="Proteomes" id="UP000199480">
    <property type="component" value="Chromosome I"/>
</dbReference>
<feature type="region of interest" description="Disordered" evidence="1">
    <location>
        <begin position="1"/>
        <end position="61"/>
    </location>
</feature>
<feature type="compositionally biased region" description="Polar residues" evidence="1">
    <location>
        <begin position="46"/>
        <end position="55"/>
    </location>
</feature>
<evidence type="ECO:0000313" key="4">
    <source>
        <dbReference type="Proteomes" id="UP000199480"/>
    </source>
</evidence>
<reference evidence="4" key="1">
    <citation type="submission" date="2016-10" db="EMBL/GenBank/DDBJ databases">
        <authorList>
            <person name="Varghese N."/>
            <person name="Submissions S."/>
        </authorList>
    </citation>
    <scope>NUCLEOTIDE SEQUENCE [LARGE SCALE GENOMIC DNA]</scope>
    <source>
        <strain evidence="4">DSM 22620</strain>
    </source>
</reference>
<keyword evidence="2" id="KW-1133">Transmembrane helix</keyword>
<evidence type="ECO:0008006" key="5">
    <source>
        <dbReference type="Google" id="ProtNLM"/>
    </source>
</evidence>